<sequence length="118" mass="13356">MSLLDVGEARECFKGSSSVDEIGQIPTCNERSKATKTVKITNVRYGGAVITYITLTAFIPQDILFYVYHYRNNDVYGLKKKARYRTTRQWDRSGGGGPPTPCERARRNNNPIELHSII</sequence>
<dbReference type="AlphaFoldDB" id="A0A4C1THF9"/>
<accession>A0A4C1THF9</accession>
<evidence type="ECO:0000313" key="2">
    <source>
        <dbReference type="EMBL" id="GBP12878.1"/>
    </source>
</evidence>
<organism evidence="2 3">
    <name type="scientific">Eumeta variegata</name>
    <name type="common">Bagworm moth</name>
    <name type="synonym">Eumeta japonica</name>
    <dbReference type="NCBI Taxonomy" id="151549"/>
    <lineage>
        <taxon>Eukaryota</taxon>
        <taxon>Metazoa</taxon>
        <taxon>Ecdysozoa</taxon>
        <taxon>Arthropoda</taxon>
        <taxon>Hexapoda</taxon>
        <taxon>Insecta</taxon>
        <taxon>Pterygota</taxon>
        <taxon>Neoptera</taxon>
        <taxon>Endopterygota</taxon>
        <taxon>Lepidoptera</taxon>
        <taxon>Glossata</taxon>
        <taxon>Ditrysia</taxon>
        <taxon>Tineoidea</taxon>
        <taxon>Psychidae</taxon>
        <taxon>Oiketicinae</taxon>
        <taxon>Eumeta</taxon>
    </lineage>
</organism>
<dbReference type="Proteomes" id="UP000299102">
    <property type="component" value="Unassembled WGS sequence"/>
</dbReference>
<dbReference type="EMBL" id="BGZK01000053">
    <property type="protein sequence ID" value="GBP12878.1"/>
    <property type="molecule type" value="Genomic_DNA"/>
</dbReference>
<evidence type="ECO:0000313" key="3">
    <source>
        <dbReference type="Proteomes" id="UP000299102"/>
    </source>
</evidence>
<reference evidence="2 3" key="1">
    <citation type="journal article" date="2019" name="Commun. Biol.">
        <title>The bagworm genome reveals a unique fibroin gene that provides high tensile strength.</title>
        <authorList>
            <person name="Kono N."/>
            <person name="Nakamura H."/>
            <person name="Ohtoshi R."/>
            <person name="Tomita M."/>
            <person name="Numata K."/>
            <person name="Arakawa K."/>
        </authorList>
    </citation>
    <scope>NUCLEOTIDE SEQUENCE [LARGE SCALE GENOMIC DNA]</scope>
</reference>
<evidence type="ECO:0000256" key="1">
    <source>
        <dbReference type="SAM" id="MobiDB-lite"/>
    </source>
</evidence>
<comment type="caution">
    <text evidence="2">The sequence shown here is derived from an EMBL/GenBank/DDBJ whole genome shotgun (WGS) entry which is preliminary data.</text>
</comment>
<keyword evidence="3" id="KW-1185">Reference proteome</keyword>
<protein>
    <submittedName>
        <fullName evidence="2">Uncharacterized protein</fullName>
    </submittedName>
</protein>
<name>A0A4C1THF9_EUMVA</name>
<gene>
    <name evidence="2" type="ORF">EVAR_6186_1</name>
</gene>
<proteinExistence type="predicted"/>
<feature type="region of interest" description="Disordered" evidence="1">
    <location>
        <begin position="88"/>
        <end position="107"/>
    </location>
</feature>